<comment type="caution">
    <text evidence="2">The sequence shown here is derived from an EMBL/GenBank/DDBJ whole genome shotgun (WGS) entry which is preliminary data.</text>
</comment>
<comment type="similarity">
    <text evidence="1">Belongs to the SURF1 family.</text>
</comment>
<feature type="transmembrane region" description="Helical" evidence="1">
    <location>
        <begin position="228"/>
        <end position="246"/>
    </location>
</feature>
<sequence>MSARIIAPGRCGVVSRRGTLLIGWTLALLAAAGFASLGRWQAGRAVEKEGMLAAADAVLAQRRPVPLAAADDASRASRYDWAAGTGHFLATRPILLDNQQHDGRVGMRAYAAFRPDGGAPLLVDLGWQAVGGDRAPPKVDLPTGARELRGLLSAPPSPGIRMGEALAAQGDIVLAVRLEPAEAANALGLPHLAPRVLRLDPALPIGYTRDLQLFANTLTPDRHRGYAVQWYGLAVTTLVIALVLTFRRSRR</sequence>
<evidence type="ECO:0000313" key="2">
    <source>
        <dbReference type="EMBL" id="GGZ65651.1"/>
    </source>
</evidence>
<evidence type="ECO:0000256" key="1">
    <source>
        <dbReference type="RuleBase" id="RU363076"/>
    </source>
</evidence>
<dbReference type="Proteomes" id="UP000643403">
    <property type="component" value="Unassembled WGS sequence"/>
</dbReference>
<dbReference type="EMBL" id="BMXY01000002">
    <property type="protein sequence ID" value="GGZ65651.1"/>
    <property type="molecule type" value="Genomic_DNA"/>
</dbReference>
<keyword evidence="1" id="KW-0472">Membrane</keyword>
<comment type="caution">
    <text evidence="1">Lacks conserved residue(s) required for the propagation of feature annotation.</text>
</comment>
<organism evidence="2 3">
    <name type="scientific">Cognatilysobacter xinjiangensis</name>
    <dbReference type="NCBI Taxonomy" id="546892"/>
    <lineage>
        <taxon>Bacteria</taxon>
        <taxon>Pseudomonadati</taxon>
        <taxon>Pseudomonadota</taxon>
        <taxon>Gammaproteobacteria</taxon>
        <taxon>Lysobacterales</taxon>
        <taxon>Lysobacteraceae</taxon>
        <taxon>Cognatilysobacter</taxon>
    </lineage>
</organism>
<name>A0ABQ3C2J3_9GAMM</name>
<dbReference type="InterPro" id="IPR002994">
    <property type="entry name" value="Surf1/Shy1"/>
</dbReference>
<evidence type="ECO:0000313" key="3">
    <source>
        <dbReference type="Proteomes" id="UP000643403"/>
    </source>
</evidence>
<accession>A0ABQ3C2J3</accession>
<dbReference type="PROSITE" id="PS50895">
    <property type="entry name" value="SURF1"/>
    <property type="match status" value="1"/>
</dbReference>
<keyword evidence="3" id="KW-1185">Reference proteome</keyword>
<gene>
    <name evidence="2" type="ORF">GCM10008101_19540</name>
</gene>
<dbReference type="CDD" id="cd06662">
    <property type="entry name" value="SURF1"/>
    <property type="match status" value="1"/>
</dbReference>
<keyword evidence="1" id="KW-1003">Cell membrane</keyword>
<keyword evidence="1" id="KW-0812">Transmembrane</keyword>
<proteinExistence type="inferred from homology"/>
<keyword evidence="1" id="KW-1133">Transmembrane helix</keyword>
<dbReference type="Pfam" id="PF02104">
    <property type="entry name" value="SURF1"/>
    <property type="match status" value="1"/>
</dbReference>
<reference evidence="3" key="1">
    <citation type="journal article" date="2019" name="Int. J. Syst. Evol. Microbiol.">
        <title>The Global Catalogue of Microorganisms (GCM) 10K type strain sequencing project: providing services to taxonomists for standard genome sequencing and annotation.</title>
        <authorList>
            <consortium name="The Broad Institute Genomics Platform"/>
            <consortium name="The Broad Institute Genome Sequencing Center for Infectious Disease"/>
            <person name="Wu L."/>
            <person name="Ma J."/>
        </authorList>
    </citation>
    <scope>NUCLEOTIDE SEQUENCE [LARGE SCALE GENOMIC DNA]</scope>
    <source>
        <strain evidence="3">KCTC 22558</strain>
    </source>
</reference>
<comment type="subcellular location">
    <subcellularLocation>
        <location evidence="1">Cell membrane</location>
        <topology evidence="1">Multi-pass membrane protein</topology>
    </subcellularLocation>
</comment>
<protein>
    <recommendedName>
        <fullName evidence="1">SURF1-like protein</fullName>
    </recommendedName>
</protein>